<proteinExistence type="predicted"/>
<dbReference type="EMBL" id="JAKWJU010000002">
    <property type="protein sequence ID" value="MCH6160838.1"/>
    <property type="molecule type" value="Genomic_DNA"/>
</dbReference>
<reference evidence="1" key="2">
    <citation type="journal article" date="2023" name="Int. J. Syst. Evol. Microbiol.">
        <title>Streptomyces marispadix sp. nov., isolated from marine beach sediment of the Northern Coast of Portugal.</title>
        <authorList>
            <person name="dos Santos J.D.N."/>
            <person name="Vitorino I.R."/>
            <person name="Kallscheuer N."/>
            <person name="Srivastava A."/>
            <person name="Krautwurst S."/>
            <person name="Marz M."/>
            <person name="Jogler C."/>
            <person name="Lobo Da Cunha A."/>
            <person name="Catita J."/>
            <person name="Goncalves H."/>
            <person name="Gonzalez I."/>
            <person name="Reyes F."/>
            <person name="Lage O.M."/>
        </authorList>
    </citation>
    <scope>NUCLEOTIDE SEQUENCE</scope>
    <source>
        <strain evidence="1">M600PL45_2</strain>
    </source>
</reference>
<protein>
    <submittedName>
        <fullName evidence="1">Uncharacterized protein</fullName>
    </submittedName>
</protein>
<evidence type="ECO:0000313" key="2">
    <source>
        <dbReference type="Proteomes" id="UP001166784"/>
    </source>
</evidence>
<keyword evidence="2" id="KW-1185">Reference proteome</keyword>
<dbReference type="Proteomes" id="UP001166784">
    <property type="component" value="Unassembled WGS sequence"/>
</dbReference>
<evidence type="ECO:0000313" key="1">
    <source>
        <dbReference type="EMBL" id="MCH6160838.1"/>
    </source>
</evidence>
<organism evidence="1 2">
    <name type="scientific">Streptomyces marispadix</name>
    <dbReference type="NCBI Taxonomy" id="2922868"/>
    <lineage>
        <taxon>Bacteria</taxon>
        <taxon>Bacillati</taxon>
        <taxon>Actinomycetota</taxon>
        <taxon>Actinomycetes</taxon>
        <taxon>Kitasatosporales</taxon>
        <taxon>Streptomycetaceae</taxon>
        <taxon>Streptomyces</taxon>
    </lineage>
</organism>
<reference evidence="1" key="1">
    <citation type="submission" date="2022-03" db="EMBL/GenBank/DDBJ databases">
        <authorList>
            <person name="Santos J.D.N."/>
            <person name="Kallscheuer N."/>
            <person name="Jogler C."/>
            <person name="Lage O.M."/>
        </authorList>
    </citation>
    <scope>NUCLEOTIDE SEQUENCE</scope>
    <source>
        <strain evidence="1">M600PL45_2</strain>
    </source>
</reference>
<comment type="caution">
    <text evidence="1">The sequence shown here is derived from an EMBL/GenBank/DDBJ whole genome shotgun (WGS) entry which is preliminary data.</text>
</comment>
<name>A0ABS9SXA8_9ACTN</name>
<accession>A0ABS9SXA8</accession>
<sequence length="348" mass="37109">MKDPWFQSYQVGSGWGTDGFLKLVDFAKDRHTSLTHWKTDAAIGKRYQAITLYTQNPDTAANQNGRMILPPGAPPGANALDLNGWEAQGFVEQEIATRKGATYELRYWLGYDMYGGTGIAQMGAQASATDAETGAPLAAKISRVQKGGKAPNNVNNDPRWRQESVEFTARSSLTRIRVQDMTGPVSATDDLVPAYQGLTGADVTGVSVTEKAPAPGDLAVAFTAVPFLTARAGSTAVVAVDVANTGRVRIGEQRVVLTPGPKGVSFLRAQAVIVKREEGETSHPCTVTEYPTVKAVCPAVPLNIEPGRTVRLETEIKTGSDLREGDLPSVRFQVGELGSAHGEVKIVG</sequence>
<dbReference type="RefSeq" id="WP_241058863.1">
    <property type="nucleotide sequence ID" value="NZ_JAKWJU010000002.1"/>
</dbReference>
<gene>
    <name evidence="1" type="ORF">MMA15_10635</name>
</gene>